<protein>
    <submittedName>
        <fullName evidence="2">Uncharacterized protein</fullName>
    </submittedName>
</protein>
<reference evidence="2 3" key="1">
    <citation type="journal article" date="2024" name="J Genomics">
        <title>Draft genome sequencing and assembly of Favolaschia claudopus CIRM-BRFM 2984 isolated from oak limbs.</title>
        <authorList>
            <person name="Navarro D."/>
            <person name="Drula E."/>
            <person name="Chaduli D."/>
            <person name="Cazenave R."/>
            <person name="Ahrendt S."/>
            <person name="Wang J."/>
            <person name="Lipzen A."/>
            <person name="Daum C."/>
            <person name="Barry K."/>
            <person name="Grigoriev I.V."/>
            <person name="Favel A."/>
            <person name="Rosso M.N."/>
            <person name="Martin F."/>
        </authorList>
    </citation>
    <scope>NUCLEOTIDE SEQUENCE [LARGE SCALE GENOMIC DNA]</scope>
    <source>
        <strain evidence="2 3">CIRM-BRFM 2984</strain>
    </source>
</reference>
<comment type="caution">
    <text evidence="2">The sequence shown here is derived from an EMBL/GenBank/DDBJ whole genome shotgun (WGS) entry which is preliminary data.</text>
</comment>
<sequence length="364" mass="37648">MDQLRKASALPHHNSLKHIRVPAEGGEGQAPKLLPAIVWIEKEDQASVGGKMTTDLFCKTYGLGDDIRRRLEKEGLDPVNSLFQLHDAELLKWGFLTGSIAEIKWALKKMLQKEHPHVCIIAPAIRAAKIEGGIGGAGGDGREEGGKGGVGKGPDIDSDLLLLLRAKGGAISGGTGGAGGAGRLRGTNGAGLEGSARDGSRAVTVVQGGALISGGVGGKGGSGREDMAGGKGGAGRGPIIPTLLVGLFTQIKGGIGGEGGDGERVGGEGGDGDGPEVGTLVLSITEETRHKIPTKTLIDDSKNFELNNAPLLKLLKQQGYRTVGGLLECQRRNISVELGFKRGHPNVLKAALVQFCSKYESSKK</sequence>
<evidence type="ECO:0000313" key="3">
    <source>
        <dbReference type="Proteomes" id="UP001362999"/>
    </source>
</evidence>
<keyword evidence="3" id="KW-1185">Reference proteome</keyword>
<evidence type="ECO:0000256" key="1">
    <source>
        <dbReference type="SAM" id="MobiDB-lite"/>
    </source>
</evidence>
<dbReference type="AlphaFoldDB" id="A0AAW0DUS5"/>
<accession>A0AAW0DUS5</accession>
<gene>
    <name evidence="2" type="ORF">R3P38DRAFT_1375826</name>
</gene>
<organism evidence="2 3">
    <name type="scientific">Favolaschia claudopus</name>
    <dbReference type="NCBI Taxonomy" id="2862362"/>
    <lineage>
        <taxon>Eukaryota</taxon>
        <taxon>Fungi</taxon>
        <taxon>Dikarya</taxon>
        <taxon>Basidiomycota</taxon>
        <taxon>Agaricomycotina</taxon>
        <taxon>Agaricomycetes</taxon>
        <taxon>Agaricomycetidae</taxon>
        <taxon>Agaricales</taxon>
        <taxon>Marasmiineae</taxon>
        <taxon>Mycenaceae</taxon>
        <taxon>Favolaschia</taxon>
    </lineage>
</organism>
<name>A0AAW0DUS5_9AGAR</name>
<evidence type="ECO:0000313" key="2">
    <source>
        <dbReference type="EMBL" id="KAK7056069.1"/>
    </source>
</evidence>
<feature type="region of interest" description="Disordered" evidence="1">
    <location>
        <begin position="257"/>
        <end position="276"/>
    </location>
</feature>
<dbReference type="EMBL" id="JAWWNJ010000005">
    <property type="protein sequence ID" value="KAK7056069.1"/>
    <property type="molecule type" value="Genomic_DNA"/>
</dbReference>
<proteinExistence type="predicted"/>
<dbReference type="Proteomes" id="UP001362999">
    <property type="component" value="Unassembled WGS sequence"/>
</dbReference>